<evidence type="ECO:0000256" key="1">
    <source>
        <dbReference type="SAM" id="MobiDB-lite"/>
    </source>
</evidence>
<keyword evidence="3" id="KW-1185">Reference proteome</keyword>
<comment type="caution">
    <text evidence="2">The sequence shown here is derived from an EMBL/GenBank/DDBJ whole genome shotgun (WGS) entry which is preliminary data.</text>
</comment>
<accession>A0ABU6Q4F9</accession>
<evidence type="ECO:0000313" key="3">
    <source>
        <dbReference type="Proteomes" id="UP001341840"/>
    </source>
</evidence>
<proteinExistence type="predicted"/>
<dbReference type="EMBL" id="JASCZI010000009">
    <property type="protein sequence ID" value="MED6106400.1"/>
    <property type="molecule type" value="Genomic_DNA"/>
</dbReference>
<sequence>MDFCVEQKLRKKTSYEKPKDKVVADERRGTTKLAKKSSRRCKVGRGSKRGGDVEGDDRLLFQALVGWACGKKIKTSTTIEGFEPSR</sequence>
<feature type="compositionally biased region" description="Basic and acidic residues" evidence="1">
    <location>
        <begin position="20"/>
        <end position="29"/>
    </location>
</feature>
<protein>
    <submittedName>
        <fullName evidence="2">Uncharacterized protein</fullName>
    </submittedName>
</protein>
<feature type="compositionally biased region" description="Basic residues" evidence="1">
    <location>
        <begin position="33"/>
        <end position="48"/>
    </location>
</feature>
<organism evidence="2 3">
    <name type="scientific">Stylosanthes scabra</name>
    <dbReference type="NCBI Taxonomy" id="79078"/>
    <lineage>
        <taxon>Eukaryota</taxon>
        <taxon>Viridiplantae</taxon>
        <taxon>Streptophyta</taxon>
        <taxon>Embryophyta</taxon>
        <taxon>Tracheophyta</taxon>
        <taxon>Spermatophyta</taxon>
        <taxon>Magnoliopsida</taxon>
        <taxon>eudicotyledons</taxon>
        <taxon>Gunneridae</taxon>
        <taxon>Pentapetalae</taxon>
        <taxon>rosids</taxon>
        <taxon>fabids</taxon>
        <taxon>Fabales</taxon>
        <taxon>Fabaceae</taxon>
        <taxon>Papilionoideae</taxon>
        <taxon>50 kb inversion clade</taxon>
        <taxon>dalbergioids sensu lato</taxon>
        <taxon>Dalbergieae</taxon>
        <taxon>Pterocarpus clade</taxon>
        <taxon>Stylosanthes</taxon>
    </lineage>
</organism>
<dbReference type="Proteomes" id="UP001341840">
    <property type="component" value="Unassembled WGS sequence"/>
</dbReference>
<evidence type="ECO:0000313" key="2">
    <source>
        <dbReference type="EMBL" id="MED6106400.1"/>
    </source>
</evidence>
<name>A0ABU6Q4F9_9FABA</name>
<reference evidence="2 3" key="1">
    <citation type="journal article" date="2023" name="Plants (Basel)">
        <title>Bridging the Gap: Combining Genomics and Transcriptomics Approaches to Understand Stylosanthes scabra, an Orphan Legume from the Brazilian Caatinga.</title>
        <authorList>
            <person name="Ferreira-Neto J.R.C."/>
            <person name="da Silva M.D."/>
            <person name="Binneck E."/>
            <person name="de Melo N.F."/>
            <person name="da Silva R.H."/>
            <person name="de Melo A.L.T.M."/>
            <person name="Pandolfi V."/>
            <person name="Bustamante F.O."/>
            <person name="Brasileiro-Vidal A.C."/>
            <person name="Benko-Iseppon A.M."/>
        </authorList>
    </citation>
    <scope>NUCLEOTIDE SEQUENCE [LARGE SCALE GENOMIC DNA]</scope>
    <source>
        <tissue evidence="2">Leaves</tissue>
    </source>
</reference>
<gene>
    <name evidence="2" type="ORF">PIB30_004635</name>
</gene>
<feature type="region of interest" description="Disordered" evidence="1">
    <location>
        <begin position="20"/>
        <end position="51"/>
    </location>
</feature>